<organism evidence="1 2">
    <name type="scientific">Spartinivicinus poritis</name>
    <dbReference type="NCBI Taxonomy" id="2994640"/>
    <lineage>
        <taxon>Bacteria</taxon>
        <taxon>Pseudomonadati</taxon>
        <taxon>Pseudomonadota</taxon>
        <taxon>Gammaproteobacteria</taxon>
        <taxon>Oceanospirillales</taxon>
        <taxon>Zooshikellaceae</taxon>
        <taxon>Spartinivicinus</taxon>
    </lineage>
</organism>
<dbReference type="Proteomes" id="UP001528823">
    <property type="component" value="Unassembled WGS sequence"/>
</dbReference>
<evidence type="ECO:0000313" key="2">
    <source>
        <dbReference type="Proteomes" id="UP001528823"/>
    </source>
</evidence>
<comment type="caution">
    <text evidence="1">The sequence shown here is derived from an EMBL/GenBank/DDBJ whole genome shotgun (WGS) entry which is preliminary data.</text>
</comment>
<sequence>MKRECEKTFNRDSTSWWDSRGRFQHWTIRSVASWLNTDIEDRTDLSLCQLMAEFYYYGVSKFGQGAQDENQYWWWAEPCANRENPPSSCPE</sequence>
<evidence type="ECO:0000313" key="1">
    <source>
        <dbReference type="EMBL" id="MDE1466059.1"/>
    </source>
</evidence>
<dbReference type="EMBL" id="JAPMOU010000131">
    <property type="protein sequence ID" value="MDE1466059.1"/>
    <property type="molecule type" value="Genomic_DNA"/>
</dbReference>
<protein>
    <submittedName>
        <fullName evidence="1">Uncharacterized protein</fullName>
    </submittedName>
</protein>
<accession>A0ABT5UI38</accession>
<reference evidence="1 2" key="1">
    <citation type="submission" date="2022-11" db="EMBL/GenBank/DDBJ databases">
        <title>Spartinivicinus poritis sp. nov., isolated from scleractinian coral Porites lutea.</title>
        <authorList>
            <person name="Zhang G."/>
            <person name="Cai L."/>
            <person name="Wei Q."/>
        </authorList>
    </citation>
    <scope>NUCLEOTIDE SEQUENCE [LARGE SCALE GENOMIC DNA]</scope>
    <source>
        <strain evidence="1 2">A2-2</strain>
    </source>
</reference>
<keyword evidence="2" id="KW-1185">Reference proteome</keyword>
<gene>
    <name evidence="1" type="ORF">ORQ98_29320</name>
</gene>
<name>A0ABT5UI38_9GAMM</name>
<dbReference type="RefSeq" id="WP_274692355.1">
    <property type="nucleotide sequence ID" value="NZ_JAPMOU010000131.1"/>
</dbReference>
<proteinExistence type="predicted"/>